<dbReference type="Pfam" id="PF12791">
    <property type="entry name" value="RsgI_N"/>
    <property type="match status" value="1"/>
</dbReference>
<feature type="compositionally biased region" description="Basic and acidic residues" evidence="6">
    <location>
        <begin position="311"/>
        <end position="380"/>
    </location>
</feature>
<sequence length="409" mass="48333">MKKGIVLEVDDDFVTLLTPDGEFVQIKKEGSYQIGQEIEGIPMRRQKTKKPFFHFSSFKLAVASIAAVCLLVLSLFSSVTSNEVYAYLSIDINPSIELMINKKLEVINIRGYNQDGKKLVANLSDWKEKKFVDVTKKIIELSMKNGYLHKGEEVLITTVEKKANRSSSQRLAKELDEVKRSYQKQDIVVTTKKSTLELRKEAIEKGFTTGKYMRLIEKENKIKNNESSQNQKENVPVNREQNESNDNHLPPSSNLLKKEQESKQQEQPQLERKQKVQQKPKQQEQPQLEKEEQAKMKKQVPSNYFVEEENQEKQELKRKGIQEKKREDREEREERKERKGRKEREKERWAQKNRNGNDDEQQRIEREHEKEYERENDALKLKRIQNDNNALFMPDNEFEKRTFTPKQEE</sequence>
<keyword evidence="3 7" id="KW-0812">Transmembrane</keyword>
<dbReference type="InterPro" id="IPR024449">
    <property type="entry name" value="Anti-sigma_RsgI_N"/>
</dbReference>
<feature type="transmembrane region" description="Helical" evidence="7">
    <location>
        <begin position="52"/>
        <end position="76"/>
    </location>
</feature>
<evidence type="ECO:0000256" key="7">
    <source>
        <dbReference type="SAM" id="Phobius"/>
    </source>
</evidence>
<evidence type="ECO:0000256" key="4">
    <source>
        <dbReference type="ARBA" id="ARBA00022989"/>
    </source>
</evidence>
<dbReference type="OrthoDB" id="9800626at2"/>
<feature type="compositionally biased region" description="Basic and acidic residues" evidence="6">
    <location>
        <begin position="256"/>
        <end position="274"/>
    </location>
</feature>
<keyword evidence="10" id="KW-1185">Reference proteome</keyword>
<evidence type="ECO:0000256" key="5">
    <source>
        <dbReference type="ARBA" id="ARBA00023136"/>
    </source>
</evidence>
<comment type="subcellular location">
    <subcellularLocation>
        <location evidence="1">Cell membrane</location>
        <topology evidence="1">Single-pass membrane protein</topology>
    </subcellularLocation>
</comment>
<protein>
    <submittedName>
        <fullName evidence="9">Anti-sigma factor-like protein</fullName>
    </submittedName>
</protein>
<dbReference type="PROSITE" id="PS51849">
    <property type="entry name" value="RSGI_N"/>
    <property type="match status" value="1"/>
</dbReference>
<reference evidence="9 10" key="1">
    <citation type="submission" date="2019-03" db="EMBL/GenBank/DDBJ databases">
        <title>Genomic Encyclopedia of Type Strains, Phase IV (KMG-IV): sequencing the most valuable type-strain genomes for metagenomic binning, comparative biology and taxonomic classification.</title>
        <authorList>
            <person name="Goeker M."/>
        </authorList>
    </citation>
    <scope>NUCLEOTIDE SEQUENCE [LARGE SCALE GENOMIC DNA]</scope>
    <source>
        <strain evidence="9 10">DSM 24979</strain>
    </source>
</reference>
<evidence type="ECO:0000256" key="1">
    <source>
        <dbReference type="ARBA" id="ARBA00004162"/>
    </source>
</evidence>
<name>A0A4R1QDH7_9BACL</name>
<evidence type="ECO:0000313" key="9">
    <source>
        <dbReference type="EMBL" id="TCL49302.1"/>
    </source>
</evidence>
<gene>
    <name evidence="9" type="ORF">EDD69_107126</name>
</gene>
<evidence type="ECO:0000313" key="10">
    <source>
        <dbReference type="Proteomes" id="UP000295658"/>
    </source>
</evidence>
<evidence type="ECO:0000256" key="3">
    <source>
        <dbReference type="ARBA" id="ARBA00022692"/>
    </source>
</evidence>
<dbReference type="AlphaFoldDB" id="A0A4R1QDH7"/>
<proteinExistence type="predicted"/>
<organism evidence="9 10">
    <name type="scientific">Thermolongibacillus altinsuensis</name>
    <dbReference type="NCBI Taxonomy" id="575256"/>
    <lineage>
        <taxon>Bacteria</taxon>
        <taxon>Bacillati</taxon>
        <taxon>Bacillota</taxon>
        <taxon>Bacilli</taxon>
        <taxon>Bacillales</taxon>
        <taxon>Anoxybacillaceae</taxon>
        <taxon>Thermolongibacillus</taxon>
    </lineage>
</organism>
<feature type="compositionally biased region" description="Basic and acidic residues" evidence="6">
    <location>
        <begin position="397"/>
        <end position="409"/>
    </location>
</feature>
<evidence type="ECO:0000256" key="6">
    <source>
        <dbReference type="SAM" id="MobiDB-lite"/>
    </source>
</evidence>
<comment type="caution">
    <text evidence="9">The sequence shown here is derived from an EMBL/GenBank/DDBJ whole genome shotgun (WGS) entry which is preliminary data.</text>
</comment>
<evidence type="ECO:0000256" key="2">
    <source>
        <dbReference type="ARBA" id="ARBA00022475"/>
    </source>
</evidence>
<keyword evidence="2" id="KW-1003">Cell membrane</keyword>
<keyword evidence="5 7" id="KW-0472">Membrane</keyword>
<keyword evidence="4 7" id="KW-1133">Transmembrane helix</keyword>
<dbReference type="Proteomes" id="UP000295658">
    <property type="component" value="Unassembled WGS sequence"/>
</dbReference>
<dbReference type="RefSeq" id="WP_132948513.1">
    <property type="nucleotide sequence ID" value="NZ_SLUL01000007.1"/>
</dbReference>
<feature type="region of interest" description="Disordered" evidence="6">
    <location>
        <begin position="220"/>
        <end position="409"/>
    </location>
</feature>
<dbReference type="InterPro" id="IPR055431">
    <property type="entry name" value="RsgI_M"/>
</dbReference>
<feature type="domain" description="RsgI N-terminal anti-sigma" evidence="8">
    <location>
        <begin position="2"/>
        <end position="49"/>
    </location>
</feature>
<evidence type="ECO:0000259" key="8">
    <source>
        <dbReference type="PROSITE" id="PS51849"/>
    </source>
</evidence>
<accession>A0A4R1QDH7</accession>
<dbReference type="Pfam" id="PF23750">
    <property type="entry name" value="RsgI_M"/>
    <property type="match status" value="1"/>
</dbReference>
<feature type="compositionally biased region" description="Low complexity" evidence="6">
    <location>
        <begin position="277"/>
        <end position="286"/>
    </location>
</feature>
<dbReference type="EMBL" id="SLUL01000007">
    <property type="protein sequence ID" value="TCL49302.1"/>
    <property type="molecule type" value="Genomic_DNA"/>
</dbReference>
<dbReference type="GO" id="GO:0005886">
    <property type="term" value="C:plasma membrane"/>
    <property type="evidence" value="ECO:0007669"/>
    <property type="project" value="UniProtKB-SubCell"/>
</dbReference>